<comment type="caution">
    <text evidence="1">The sequence shown here is derived from an EMBL/GenBank/DDBJ whole genome shotgun (WGS) entry which is preliminary data.</text>
</comment>
<organism evidence="1 2">
    <name type="scientific">Haliea salexigens</name>
    <dbReference type="NCBI Taxonomy" id="287487"/>
    <lineage>
        <taxon>Bacteria</taxon>
        <taxon>Pseudomonadati</taxon>
        <taxon>Pseudomonadota</taxon>
        <taxon>Gammaproteobacteria</taxon>
        <taxon>Cellvibrionales</taxon>
        <taxon>Halieaceae</taxon>
        <taxon>Haliea</taxon>
    </lineage>
</organism>
<name>A0A3C1KS56_9GAMM</name>
<accession>A0A3C1KS56</accession>
<proteinExistence type="predicted"/>
<evidence type="ECO:0000313" key="2">
    <source>
        <dbReference type="Proteomes" id="UP000259273"/>
    </source>
</evidence>
<protein>
    <submittedName>
        <fullName evidence="1">TetR family transcriptional regulator</fullName>
    </submittedName>
</protein>
<feature type="non-terminal residue" evidence="1">
    <location>
        <position position="32"/>
    </location>
</feature>
<dbReference type="Proteomes" id="UP000259273">
    <property type="component" value="Unassembled WGS sequence"/>
</dbReference>
<gene>
    <name evidence="1" type="ORF">DCP75_16870</name>
</gene>
<dbReference type="EMBL" id="DMND01000225">
    <property type="protein sequence ID" value="HAN29358.1"/>
    <property type="molecule type" value="Genomic_DNA"/>
</dbReference>
<sequence>MQTRAKHLPAEERRSVTVKAVIDLAGAQNPSE</sequence>
<evidence type="ECO:0000313" key="1">
    <source>
        <dbReference type="EMBL" id="HAN29358.1"/>
    </source>
</evidence>
<dbReference type="AlphaFoldDB" id="A0A3C1KS56"/>
<reference evidence="1 2" key="1">
    <citation type="journal article" date="2018" name="Nat. Biotechnol.">
        <title>A standardized bacterial taxonomy based on genome phylogeny substantially revises the tree of life.</title>
        <authorList>
            <person name="Parks D.H."/>
            <person name="Chuvochina M."/>
            <person name="Waite D.W."/>
            <person name="Rinke C."/>
            <person name="Skarshewski A."/>
            <person name="Chaumeil P.A."/>
            <person name="Hugenholtz P."/>
        </authorList>
    </citation>
    <scope>NUCLEOTIDE SEQUENCE [LARGE SCALE GENOMIC DNA]</scope>
    <source>
        <strain evidence="1">UBA9158</strain>
    </source>
</reference>